<dbReference type="Proteomes" id="UP000007319">
    <property type="component" value="Chromosome"/>
</dbReference>
<organism evidence="2 3">
    <name type="scientific">Azospirillum baldaniorum</name>
    <dbReference type="NCBI Taxonomy" id="1064539"/>
    <lineage>
        <taxon>Bacteria</taxon>
        <taxon>Pseudomonadati</taxon>
        <taxon>Pseudomonadota</taxon>
        <taxon>Alphaproteobacteria</taxon>
        <taxon>Rhodospirillales</taxon>
        <taxon>Azospirillaceae</taxon>
        <taxon>Azospirillum</taxon>
    </lineage>
</organism>
<gene>
    <name evidence="2" type="ORF">AZOBR_40018</name>
</gene>
<dbReference type="Pfam" id="PF11300">
    <property type="entry name" value="DUF3102"/>
    <property type="match status" value="1"/>
</dbReference>
<feature type="region of interest" description="Disordered" evidence="1">
    <location>
        <begin position="213"/>
        <end position="239"/>
    </location>
</feature>
<dbReference type="InterPro" id="IPR021451">
    <property type="entry name" value="DUF3102"/>
</dbReference>
<proteinExistence type="predicted"/>
<evidence type="ECO:0008006" key="4">
    <source>
        <dbReference type="Google" id="ProtNLM"/>
    </source>
</evidence>
<dbReference type="EMBL" id="HE577327">
    <property type="protein sequence ID" value="CCC96849.1"/>
    <property type="molecule type" value="Genomic_DNA"/>
</dbReference>
<evidence type="ECO:0000256" key="1">
    <source>
        <dbReference type="SAM" id="MobiDB-lite"/>
    </source>
</evidence>
<keyword evidence="3" id="KW-1185">Reference proteome</keyword>
<evidence type="ECO:0000313" key="2">
    <source>
        <dbReference type="EMBL" id="CCC96849.1"/>
    </source>
</evidence>
<evidence type="ECO:0000313" key="3">
    <source>
        <dbReference type="Proteomes" id="UP000007319"/>
    </source>
</evidence>
<dbReference type="KEGG" id="abs:AZOBR_40018"/>
<feature type="compositionally biased region" description="Polar residues" evidence="1">
    <location>
        <begin position="216"/>
        <end position="226"/>
    </location>
</feature>
<protein>
    <recommendedName>
        <fullName evidence="4">DUF3102 domain-containing protein</fullName>
    </recommendedName>
</protein>
<accession>A0A9P1NL90</accession>
<dbReference type="AlphaFoldDB" id="A0A9P1NL90"/>
<sequence length="288" mass="30918">MTMFAKSGKSAAANTRLAMLNVRRELSTRVEFAAEINRLVGQGLETMVEAGRRLTEAKAALPHGEFEAMLREDLDLDPSAAYRLRFVAEFVESGAVPKEDLPGHYSKIFILATLTPEQLGAARSRDLVSPKAAKRQLEAFKSGCEGKGVPAIEDAGIGLLIAAPSAEAAPAAPDARAPDPEEPLPPIMVAESIPLAPADSASLFAKLDEQKDRLTDASQPSANQRPTHTKQCRRAGADGECADRCIGQRSAARAESRERWRRLWPWAASWPTTPVPASTAPRNAVTGC</sequence>
<dbReference type="RefSeq" id="WP_014239165.1">
    <property type="nucleotide sequence ID" value="NC_016617.1"/>
</dbReference>
<name>A0A9P1NL90_9PROT</name>
<reference evidence="2 3" key="1">
    <citation type="journal article" date="2011" name="PLoS Genet.">
        <title>Azospirillum genomes reveal transition of bacteria from aquatic to terrestrial environments.</title>
        <authorList>
            <person name="Wisniewski-Dye F."/>
            <person name="Borziak K."/>
            <person name="Khalsa-Moyers G."/>
            <person name="Alexandre G."/>
            <person name="Sukharnikov L.O."/>
            <person name="Wuichet K."/>
            <person name="Hurst G.B."/>
            <person name="McDonald W.H."/>
            <person name="Robertson J.S."/>
            <person name="Barbe V."/>
            <person name="Calteau A."/>
            <person name="Rouy Z."/>
            <person name="Mangenot S."/>
            <person name="Prigent-Combaret C."/>
            <person name="Normand P."/>
            <person name="Boyer M."/>
            <person name="Siguier P."/>
            <person name="Dessaux Y."/>
            <person name="Elmerich C."/>
            <person name="Condemine G."/>
            <person name="Krishnen G."/>
            <person name="Kennedy I."/>
            <person name="Paterson A.H."/>
            <person name="Gonzalez V."/>
            <person name="Mavingui P."/>
            <person name="Zhulin I.B."/>
        </authorList>
    </citation>
    <scope>NUCLEOTIDE SEQUENCE [LARGE SCALE GENOMIC DNA]</scope>
    <source>
        <strain evidence="2 3">Sp245</strain>
    </source>
</reference>